<evidence type="ECO:0000256" key="2">
    <source>
        <dbReference type="ARBA" id="ARBA00022741"/>
    </source>
</evidence>
<dbReference type="PROSITE" id="PS00108">
    <property type="entry name" value="PROTEIN_KINASE_ST"/>
    <property type="match status" value="1"/>
</dbReference>
<feature type="domain" description="Protein kinase" evidence="7">
    <location>
        <begin position="216"/>
        <end position="473"/>
    </location>
</feature>
<dbReference type="SMART" id="SM00220">
    <property type="entry name" value="S_TKc"/>
    <property type="match status" value="1"/>
</dbReference>
<proteinExistence type="inferred from homology"/>
<dbReference type="PANTHER" id="PTHR45832:SF22">
    <property type="entry name" value="SERINE_THREONINE-PROTEIN KINASE SAMKA-RELATED"/>
    <property type="match status" value="1"/>
</dbReference>
<feature type="binding site" evidence="4">
    <location>
        <position position="250"/>
    </location>
    <ligand>
        <name>ATP</name>
        <dbReference type="ChEBI" id="CHEBI:30616"/>
    </ligand>
</feature>
<keyword evidence="5" id="KW-0723">Serine/threonine-protein kinase</keyword>
<feature type="region of interest" description="Disordered" evidence="6">
    <location>
        <begin position="1"/>
        <end position="79"/>
    </location>
</feature>
<dbReference type="CDD" id="cd05122">
    <property type="entry name" value="PKc_STE"/>
    <property type="match status" value="1"/>
</dbReference>
<organism evidence="8">
    <name type="scientific">Paramoeba aestuarina</name>
    <dbReference type="NCBI Taxonomy" id="180227"/>
    <lineage>
        <taxon>Eukaryota</taxon>
        <taxon>Amoebozoa</taxon>
        <taxon>Discosea</taxon>
        <taxon>Flabellinia</taxon>
        <taxon>Dactylopodida</taxon>
        <taxon>Paramoebidae</taxon>
        <taxon>Paramoeba</taxon>
    </lineage>
</organism>
<dbReference type="InterPro" id="IPR008271">
    <property type="entry name" value="Ser/Thr_kinase_AS"/>
</dbReference>
<keyword evidence="2 4" id="KW-0547">Nucleotide-binding</keyword>
<sequence length="494" mass="56134">MEFKKGVRGMGLGKEKAKGKAKQKEKEDPASSGTDDEESTDCATPTRPQELGASLDNEAKSDSNLFGRLGKRKKKQKTEEEEYALELKRRAKLCCHMTPEDSMNKDDSCHFRSDKPLQNLWFYAETFHDLPKDIHESILRMKYDRATLASNFTTLLNVLSFADKHVPRRRFVTHTQFARMKKLKAEAPQSSITEDLLLPPEDAYKSVNFAEARAIVKWDDYLGHGGFGQVVKAKCKDKKDPMFGKKVAVKFVPHKTPGEKQKNLEEVSVMHLCEHPNIVKLHRVLEVHQEIWIVMELLKGGNLKQASSSKVDLFNETEIAFVAGSILQALKYLHSKQIVHRDLKNLNVMLTVDGEVKVVDFGLAVDLSAGPRVGMVGSPEFLAPEMIRGEFYSYPVDIWSFVICILELANQRSRSKGSVKNTMFTTAIRGLPEPKFSKPGFWSTKFKDFVDKAGAFDPNERLGAEELLKHKFIKNACTRKKMKEKLQVVWYLHQ</sequence>
<evidence type="ECO:0000256" key="3">
    <source>
        <dbReference type="ARBA" id="ARBA00022840"/>
    </source>
</evidence>
<evidence type="ECO:0000256" key="6">
    <source>
        <dbReference type="SAM" id="MobiDB-lite"/>
    </source>
</evidence>
<dbReference type="InterPro" id="IPR051931">
    <property type="entry name" value="PAK3-like"/>
</dbReference>
<dbReference type="InterPro" id="IPR017441">
    <property type="entry name" value="Protein_kinase_ATP_BS"/>
</dbReference>
<accession>A0A7S4KTG0</accession>
<dbReference type="AlphaFoldDB" id="A0A7S4KTG0"/>
<dbReference type="SUPFAM" id="SSF56112">
    <property type="entry name" value="Protein kinase-like (PK-like)"/>
    <property type="match status" value="1"/>
</dbReference>
<dbReference type="EMBL" id="HBKR01016779">
    <property type="protein sequence ID" value="CAE2304951.1"/>
    <property type="molecule type" value="Transcribed_RNA"/>
</dbReference>
<gene>
    <name evidence="8" type="ORF">NAES01612_LOCUS11105</name>
</gene>
<evidence type="ECO:0000256" key="5">
    <source>
        <dbReference type="RuleBase" id="RU000304"/>
    </source>
</evidence>
<evidence type="ECO:0000259" key="7">
    <source>
        <dbReference type="PROSITE" id="PS50011"/>
    </source>
</evidence>
<comment type="similarity">
    <text evidence="1">Belongs to the protein kinase superfamily. STE Ser/Thr protein kinase family. STE20 subfamily.</text>
</comment>
<dbReference type="Pfam" id="PF00069">
    <property type="entry name" value="Pkinase"/>
    <property type="match status" value="1"/>
</dbReference>
<evidence type="ECO:0000313" key="8">
    <source>
        <dbReference type="EMBL" id="CAE2304951.1"/>
    </source>
</evidence>
<evidence type="ECO:0000256" key="4">
    <source>
        <dbReference type="PROSITE-ProRule" id="PRU10141"/>
    </source>
</evidence>
<evidence type="ECO:0000256" key="1">
    <source>
        <dbReference type="ARBA" id="ARBA00008874"/>
    </source>
</evidence>
<reference evidence="8" key="1">
    <citation type="submission" date="2021-01" db="EMBL/GenBank/DDBJ databases">
        <authorList>
            <person name="Corre E."/>
            <person name="Pelletier E."/>
            <person name="Niang G."/>
            <person name="Scheremetjew M."/>
            <person name="Finn R."/>
            <person name="Kale V."/>
            <person name="Holt S."/>
            <person name="Cochrane G."/>
            <person name="Meng A."/>
            <person name="Brown T."/>
            <person name="Cohen L."/>
        </authorList>
    </citation>
    <scope>NUCLEOTIDE SEQUENCE</scope>
    <source>
        <strain evidence="8">SoJaBio B1-5/56/2</strain>
    </source>
</reference>
<dbReference type="GO" id="GO:0004674">
    <property type="term" value="F:protein serine/threonine kinase activity"/>
    <property type="evidence" value="ECO:0007669"/>
    <property type="project" value="UniProtKB-KW"/>
</dbReference>
<dbReference type="InterPro" id="IPR011009">
    <property type="entry name" value="Kinase-like_dom_sf"/>
</dbReference>
<keyword evidence="3 4" id="KW-0067">ATP-binding</keyword>
<keyword evidence="5" id="KW-0418">Kinase</keyword>
<name>A0A7S4KTG0_9EUKA</name>
<dbReference type="Gene3D" id="1.10.510.10">
    <property type="entry name" value="Transferase(Phosphotransferase) domain 1"/>
    <property type="match status" value="1"/>
</dbReference>
<dbReference type="PROSITE" id="PS50011">
    <property type="entry name" value="PROTEIN_KINASE_DOM"/>
    <property type="match status" value="1"/>
</dbReference>
<dbReference type="GO" id="GO:0005524">
    <property type="term" value="F:ATP binding"/>
    <property type="evidence" value="ECO:0007669"/>
    <property type="project" value="UniProtKB-UniRule"/>
</dbReference>
<protein>
    <recommendedName>
        <fullName evidence="7">Protein kinase domain-containing protein</fullName>
    </recommendedName>
</protein>
<keyword evidence="5" id="KW-0808">Transferase</keyword>
<feature type="compositionally biased region" description="Basic and acidic residues" evidence="6">
    <location>
        <begin position="13"/>
        <end position="29"/>
    </location>
</feature>
<dbReference type="PROSITE" id="PS00107">
    <property type="entry name" value="PROTEIN_KINASE_ATP"/>
    <property type="match status" value="1"/>
</dbReference>
<dbReference type="PANTHER" id="PTHR45832">
    <property type="entry name" value="SERINE/THREONINE-PROTEIN KINASE SAMKA-RELATED-RELATED"/>
    <property type="match status" value="1"/>
</dbReference>
<dbReference type="InterPro" id="IPR000719">
    <property type="entry name" value="Prot_kinase_dom"/>
</dbReference>